<dbReference type="OrthoDB" id="248320at2759"/>
<organism evidence="3 4">
    <name type="scientific">Senna tora</name>
    <dbReference type="NCBI Taxonomy" id="362788"/>
    <lineage>
        <taxon>Eukaryota</taxon>
        <taxon>Viridiplantae</taxon>
        <taxon>Streptophyta</taxon>
        <taxon>Embryophyta</taxon>
        <taxon>Tracheophyta</taxon>
        <taxon>Spermatophyta</taxon>
        <taxon>Magnoliopsida</taxon>
        <taxon>eudicotyledons</taxon>
        <taxon>Gunneridae</taxon>
        <taxon>Pentapetalae</taxon>
        <taxon>rosids</taxon>
        <taxon>fabids</taxon>
        <taxon>Fabales</taxon>
        <taxon>Fabaceae</taxon>
        <taxon>Caesalpinioideae</taxon>
        <taxon>Cassia clade</taxon>
        <taxon>Senna</taxon>
    </lineage>
</organism>
<gene>
    <name evidence="3" type="ORF">G2W53_005405</name>
</gene>
<feature type="compositionally biased region" description="Polar residues" evidence="2">
    <location>
        <begin position="1154"/>
        <end position="1175"/>
    </location>
</feature>
<dbReference type="EMBL" id="JAAIUW010000003">
    <property type="protein sequence ID" value="KAF7836923.1"/>
    <property type="molecule type" value="Genomic_DNA"/>
</dbReference>
<feature type="region of interest" description="Disordered" evidence="2">
    <location>
        <begin position="487"/>
        <end position="512"/>
    </location>
</feature>
<evidence type="ECO:0000313" key="4">
    <source>
        <dbReference type="Proteomes" id="UP000634136"/>
    </source>
</evidence>
<dbReference type="PANTHER" id="PTHR34418:SF3">
    <property type="entry name" value="NUCLEAR PORE COMPLEX PROTEIN NUP214"/>
    <property type="match status" value="1"/>
</dbReference>
<feature type="compositionally biased region" description="Low complexity" evidence="2">
    <location>
        <begin position="487"/>
        <end position="496"/>
    </location>
</feature>
<dbReference type="Proteomes" id="UP000634136">
    <property type="component" value="Unassembled WGS sequence"/>
</dbReference>
<keyword evidence="4" id="KW-1185">Reference proteome</keyword>
<dbReference type="GO" id="GO:0017056">
    <property type="term" value="F:structural constituent of nuclear pore"/>
    <property type="evidence" value="ECO:0007669"/>
    <property type="project" value="InterPro"/>
</dbReference>
<feature type="compositionally biased region" description="Polar residues" evidence="2">
    <location>
        <begin position="1221"/>
        <end position="1233"/>
    </location>
</feature>
<sequence>MACLTISPQSMQDNCKILISKKETLVTNKALEADEWVKEVYSKCNGKKNQWLDMGHFLKINAYIRIKTTEKRRKSRSGYEAEDDGARRCNGATAEMEEKTAGIQALGLRNQGRQDPSTQRTGVQRALGRREVGVQTEKTEMVTLDVGNGGIGNKGGEEDKPDTALCKGKAKMVAQTTNNVVIKDPSTSGVVKHMEPHTDSSSSEADEGEFFDEASIVSFFDNEEGLLIEQLEKEYEEQERDQKMRLDDGLEGVASLLGMDVHESNMNVNSKGILAMPDEGHMTHDSTHTEDVATMGNSILKVSVQLGVEERTELAPYCVLMCLTLEGKLVLFHVASLAGREASPKVVAELPDKATDALSKAPGEECSTSSRGSQKQELEEVPFRLPFEDMKRNEISPLGFDDTSNENDRQASEVSKYFESRRPANSYTICHNDDITKSQKVESVANLQSLKPDEQLIVPHVNLNQKSDGQNPCPSLELNTKLGQFSSFSSPEQFSQTGTQKTGGLESSTGSLTVKSPAASGLLSYYNLRETPERTNELLNKNGLWHSPIAASHQSTGEKFSLTNDSDVAFFSTVNDDDNHQIRAHQYQIYDVGDGNVNAAKGHASLGQMPFHVEDIDGVIPAVNYACRTVQSEEQKACSGAENIERLSVCSSQVPSNEISTIAKSPVHKFRASSEQHRASSMIGISTSEPNLSKQFGNIHEMTKELDLLLRSIEETGGFRDTCTRSLLSAVEALEQGMDSLSANCKAWMYQVVEQLEEVHRLLDKTLQVVARKMYMEGVFKQASDSRYWDLWNRQKLNSELELKQLHILSLNQNLTNQLIELERHFNVLEFNKFSEYGGTIVGHGAIRSRYRPSRYIQSLYSVHNTMNSQLVAAENLSESLSKQMAALSVKSSSEEQKNVKKELFEIIGIPYEPSFGSPDMKNVTNTPSSKKALFDSIINKDPSKKIQPTAFKGCEPEMSRRRRDSLDQSWTCFEPPKTIVRRMLLQEAKRPNFNRSFFSMDKENIGLSMLKKSPHQTDSRIPATIVPEFEKKGTQVSHPQEVSEPKAFIWANNLSPPTQLSEFKSPVLQRSTVSAFPSKPASHLSPGIKHCHFKKNQDLAAEKYNIGVQKFDPILNGETKPMVQMKIPQKSCISNNSPTPSMLIKSSEMSVSDGKTSMFTGSTTESKPSSTINPVTWRKQDFPFSASLTTAASTLHGSFTHFNNDKSQPGEKLSAAPTFGGSSESPSPTIQTSSVFPLSSSLSLPLATMPSAADSVNSSKSLISSNASQAMSTSSASGSPSPFVPLVLSNAATTQVVPSFPYSSSVNSNLEALKSEVQQVVISNLKTDLEAAKEASPTSSPVPFSVPTGELFRPASFTFPSSQSSAPAHSTNSGAFSCGFSAGTSVSSATQSVFGQPAQIGSGQQALGSVLGTFGQSRQLGNGLPGSGFAASGGFGGGFAVSSSAGGFSSASTGGGFAGIASAAGGFAGGGFSGIASTFGGFAGNASAGGGFATVSSAGGFAGATSGGFGAFSSQGSGFGAFGTAGANSKPPEFFTQMRK</sequence>
<dbReference type="InterPro" id="IPR044694">
    <property type="entry name" value="NUP214"/>
</dbReference>
<feature type="region of interest" description="Disordered" evidence="2">
    <location>
        <begin position="394"/>
        <end position="417"/>
    </location>
</feature>
<keyword evidence="1" id="KW-0175">Coiled coil</keyword>
<evidence type="ECO:0000256" key="2">
    <source>
        <dbReference type="SAM" id="MobiDB-lite"/>
    </source>
</evidence>
<dbReference type="GO" id="GO:0006405">
    <property type="term" value="P:RNA export from nucleus"/>
    <property type="evidence" value="ECO:0007669"/>
    <property type="project" value="InterPro"/>
</dbReference>
<dbReference type="PANTHER" id="PTHR34418">
    <property type="entry name" value="NUCLEAR PORE COMPLEX PROTEIN NUP214 ISOFORM X1"/>
    <property type="match status" value="1"/>
</dbReference>
<feature type="compositionally biased region" description="Basic and acidic residues" evidence="2">
    <location>
        <begin position="406"/>
        <end position="417"/>
    </location>
</feature>
<protein>
    <submittedName>
        <fullName evidence="3">Nuclear pore complex protein NUP214</fullName>
    </submittedName>
</protein>
<evidence type="ECO:0000256" key="1">
    <source>
        <dbReference type="SAM" id="Coils"/>
    </source>
</evidence>
<name>A0A834X3J4_9FABA</name>
<feature type="coiled-coil region" evidence="1">
    <location>
        <begin position="221"/>
        <end position="248"/>
    </location>
</feature>
<feature type="region of interest" description="Disordered" evidence="2">
    <location>
        <begin position="1201"/>
        <end position="1235"/>
    </location>
</feature>
<reference evidence="3" key="1">
    <citation type="submission" date="2020-09" db="EMBL/GenBank/DDBJ databases">
        <title>Genome-Enabled Discovery of Anthraquinone Biosynthesis in Senna tora.</title>
        <authorList>
            <person name="Kang S.-H."/>
            <person name="Pandey R.P."/>
            <person name="Lee C.-M."/>
            <person name="Sim J.-S."/>
            <person name="Jeong J.-T."/>
            <person name="Choi B.-S."/>
            <person name="Jung M."/>
            <person name="Ginzburg D."/>
            <person name="Zhao K."/>
            <person name="Won S.Y."/>
            <person name="Oh T.-J."/>
            <person name="Yu Y."/>
            <person name="Kim N.-H."/>
            <person name="Lee O.R."/>
            <person name="Lee T.-H."/>
            <person name="Bashyal P."/>
            <person name="Kim T.-S."/>
            <person name="Lee W.-H."/>
            <person name="Kawkins C."/>
            <person name="Kim C.-K."/>
            <person name="Kim J.S."/>
            <person name="Ahn B.O."/>
            <person name="Rhee S.Y."/>
            <person name="Sohng J.K."/>
        </authorList>
    </citation>
    <scope>NUCLEOTIDE SEQUENCE</scope>
    <source>
        <tissue evidence="3">Leaf</tissue>
    </source>
</reference>
<feature type="region of interest" description="Disordered" evidence="2">
    <location>
        <begin position="1154"/>
        <end position="1176"/>
    </location>
</feature>
<feature type="compositionally biased region" description="Polar residues" evidence="2">
    <location>
        <begin position="497"/>
        <end position="512"/>
    </location>
</feature>
<accession>A0A834X3J4</accession>
<feature type="region of interest" description="Disordered" evidence="2">
    <location>
        <begin position="356"/>
        <end position="382"/>
    </location>
</feature>
<comment type="caution">
    <text evidence="3">The sequence shown here is derived from an EMBL/GenBank/DDBJ whole genome shotgun (WGS) entry which is preliminary data.</text>
</comment>
<proteinExistence type="predicted"/>
<evidence type="ECO:0000313" key="3">
    <source>
        <dbReference type="EMBL" id="KAF7836923.1"/>
    </source>
</evidence>